<organism evidence="2">
    <name type="scientific">uncultured Caudovirales phage</name>
    <dbReference type="NCBI Taxonomy" id="2100421"/>
    <lineage>
        <taxon>Viruses</taxon>
        <taxon>Duplodnaviria</taxon>
        <taxon>Heunggongvirae</taxon>
        <taxon>Uroviricota</taxon>
        <taxon>Caudoviricetes</taxon>
        <taxon>Peduoviridae</taxon>
        <taxon>Maltschvirus</taxon>
        <taxon>Maltschvirus maltsch</taxon>
    </lineage>
</organism>
<protein>
    <submittedName>
        <fullName evidence="2">Phage_rel_nuc, putative phage-type endonuclease</fullName>
    </submittedName>
</protein>
<dbReference type="InterPro" id="IPR019080">
    <property type="entry name" value="YqaJ_viral_recombinase"/>
</dbReference>
<evidence type="ECO:0000313" key="2">
    <source>
        <dbReference type="EMBL" id="CAB4172830.1"/>
    </source>
</evidence>
<dbReference type="PANTHER" id="PTHR46609">
    <property type="entry name" value="EXONUCLEASE, PHAGE-TYPE/RECB, C-TERMINAL DOMAIN-CONTAINING PROTEIN"/>
    <property type="match status" value="1"/>
</dbReference>
<dbReference type="InterPro" id="IPR017482">
    <property type="entry name" value="Lambda-type_endonuclease"/>
</dbReference>
<dbReference type="Pfam" id="PF09588">
    <property type="entry name" value="YqaJ"/>
    <property type="match status" value="1"/>
</dbReference>
<dbReference type="NCBIfam" id="TIGR03033">
    <property type="entry name" value="phage_rel_nuc"/>
    <property type="match status" value="1"/>
</dbReference>
<dbReference type="GO" id="GO:0004519">
    <property type="term" value="F:endonuclease activity"/>
    <property type="evidence" value="ECO:0007669"/>
    <property type="project" value="UniProtKB-KW"/>
</dbReference>
<dbReference type="Gene3D" id="3.90.320.10">
    <property type="match status" value="1"/>
</dbReference>
<evidence type="ECO:0000313" key="3">
    <source>
        <dbReference type="EMBL" id="CAB4178978.1"/>
    </source>
</evidence>
<sequence length="217" mass="24175">MSDLTLPNAWPGLIEQGTDSWFAARLGKVTASRVADLMAKTKSGYSTSRDNYMAQLVCERLTQTKADGFTNAAMEWGTTQEPFARAAYEAKTGEMVEEVGFVPHPKIEWAGASPDGLVGLFGLVEIKCPNTATMIDTLLTGKVPSKYNTQMQFQMACTEREWCDYVVFDPRMPAKAQLFIKRVERDNVFIKDMEAEIVNFLAEVNVQIQQLNAIIEG</sequence>
<evidence type="ECO:0000259" key="1">
    <source>
        <dbReference type="Pfam" id="PF09588"/>
    </source>
</evidence>
<feature type="domain" description="YqaJ viral recombinase" evidence="1">
    <location>
        <begin position="21"/>
        <end position="160"/>
    </location>
</feature>
<keyword evidence="2" id="KW-0540">Nuclease</keyword>
<dbReference type="InterPro" id="IPR011335">
    <property type="entry name" value="Restrct_endonuc-II-like"/>
</dbReference>
<dbReference type="SUPFAM" id="SSF52980">
    <property type="entry name" value="Restriction endonuclease-like"/>
    <property type="match status" value="1"/>
</dbReference>
<dbReference type="InterPro" id="IPR051703">
    <property type="entry name" value="NF-kappa-B_Signaling_Reg"/>
</dbReference>
<accession>A0A6J5PLR0</accession>
<proteinExistence type="predicted"/>
<dbReference type="PANTHER" id="PTHR46609:SF6">
    <property type="entry name" value="EXONUCLEASE, PHAGE-TYPE_RECB, C-TERMINAL DOMAIN-CONTAINING PROTEIN-RELATED"/>
    <property type="match status" value="1"/>
</dbReference>
<gene>
    <name evidence="3" type="ORF">UFOVP1024_25</name>
    <name evidence="2" type="ORF">UFOVP949_4</name>
</gene>
<reference evidence="2" key="1">
    <citation type="submission" date="2020-05" db="EMBL/GenBank/DDBJ databases">
        <authorList>
            <person name="Chiriac C."/>
            <person name="Salcher M."/>
            <person name="Ghai R."/>
            <person name="Kavagutti S V."/>
        </authorList>
    </citation>
    <scope>NUCLEOTIDE SEQUENCE</scope>
</reference>
<dbReference type="CDD" id="cd22343">
    <property type="entry name" value="PDDEXK_lambda_exonuclease-like"/>
    <property type="match status" value="1"/>
</dbReference>
<dbReference type="InterPro" id="IPR011604">
    <property type="entry name" value="PDDEXK-like_dom_sf"/>
</dbReference>
<keyword evidence="2" id="KW-0378">Hydrolase</keyword>
<name>A0A6J5PLR0_9CAUD</name>
<dbReference type="EMBL" id="LR796893">
    <property type="protein sequence ID" value="CAB4172830.1"/>
    <property type="molecule type" value="Genomic_DNA"/>
</dbReference>
<dbReference type="EMBL" id="LR796976">
    <property type="protein sequence ID" value="CAB4178978.1"/>
    <property type="molecule type" value="Genomic_DNA"/>
</dbReference>
<keyword evidence="2" id="KW-0255">Endonuclease</keyword>